<evidence type="ECO:0000313" key="2">
    <source>
        <dbReference type="EMBL" id="VDK57118.1"/>
    </source>
</evidence>
<reference evidence="2 3" key="1">
    <citation type="submission" date="2018-11" db="EMBL/GenBank/DDBJ databases">
        <authorList>
            <consortium name="Pathogen Informatics"/>
        </authorList>
    </citation>
    <scope>NUCLEOTIDE SEQUENCE [LARGE SCALE GENOMIC DNA]</scope>
</reference>
<keyword evidence="3" id="KW-1185">Reference proteome</keyword>
<evidence type="ECO:0000256" key="1">
    <source>
        <dbReference type="SAM" id="SignalP"/>
    </source>
</evidence>
<dbReference type="Proteomes" id="UP000271889">
    <property type="component" value="Unassembled WGS sequence"/>
</dbReference>
<feature type="chain" id="PRO_5018161123" description="Secreted protein" evidence="1">
    <location>
        <begin position="24"/>
        <end position="69"/>
    </location>
</feature>
<sequence>MRTTTTFCLALVTLLAYCRSINSAPIVEEPPPEYIDPVLHIEETPEGYITYKDRQIDEKEDKKKCIPRE</sequence>
<dbReference type="AlphaFoldDB" id="A0A3P6SU71"/>
<proteinExistence type="predicted"/>
<evidence type="ECO:0008006" key="4">
    <source>
        <dbReference type="Google" id="ProtNLM"/>
    </source>
</evidence>
<organism evidence="2 3">
    <name type="scientific">Cylicostephanus goldi</name>
    <name type="common">Nematode worm</name>
    <dbReference type="NCBI Taxonomy" id="71465"/>
    <lineage>
        <taxon>Eukaryota</taxon>
        <taxon>Metazoa</taxon>
        <taxon>Ecdysozoa</taxon>
        <taxon>Nematoda</taxon>
        <taxon>Chromadorea</taxon>
        <taxon>Rhabditida</taxon>
        <taxon>Rhabditina</taxon>
        <taxon>Rhabditomorpha</taxon>
        <taxon>Strongyloidea</taxon>
        <taxon>Strongylidae</taxon>
        <taxon>Cylicostephanus</taxon>
    </lineage>
</organism>
<protein>
    <recommendedName>
        <fullName evidence="4">Secreted protein</fullName>
    </recommendedName>
</protein>
<gene>
    <name evidence="2" type="ORF">CGOC_LOCUS3874</name>
</gene>
<name>A0A3P6SU71_CYLGO</name>
<accession>A0A3P6SU71</accession>
<evidence type="ECO:0000313" key="3">
    <source>
        <dbReference type="Proteomes" id="UP000271889"/>
    </source>
</evidence>
<keyword evidence="1" id="KW-0732">Signal</keyword>
<dbReference type="OrthoDB" id="5790812at2759"/>
<feature type="signal peptide" evidence="1">
    <location>
        <begin position="1"/>
        <end position="23"/>
    </location>
</feature>
<dbReference type="EMBL" id="UYRV01010053">
    <property type="protein sequence ID" value="VDK57118.1"/>
    <property type="molecule type" value="Genomic_DNA"/>
</dbReference>